<name>A0A8X6I5H3_9ARAC</name>
<dbReference type="EMBL" id="BMAV01024262">
    <property type="protein sequence ID" value="GFS31672.1"/>
    <property type="molecule type" value="Genomic_DNA"/>
</dbReference>
<comment type="caution">
    <text evidence="1">The sequence shown here is derived from an EMBL/GenBank/DDBJ whole genome shotgun (WGS) entry which is preliminary data.</text>
</comment>
<organism evidence="1 2">
    <name type="scientific">Trichonephila inaurata madagascariensis</name>
    <dbReference type="NCBI Taxonomy" id="2747483"/>
    <lineage>
        <taxon>Eukaryota</taxon>
        <taxon>Metazoa</taxon>
        <taxon>Ecdysozoa</taxon>
        <taxon>Arthropoda</taxon>
        <taxon>Chelicerata</taxon>
        <taxon>Arachnida</taxon>
        <taxon>Araneae</taxon>
        <taxon>Araneomorphae</taxon>
        <taxon>Entelegynae</taxon>
        <taxon>Araneoidea</taxon>
        <taxon>Nephilidae</taxon>
        <taxon>Trichonephila</taxon>
        <taxon>Trichonephila inaurata</taxon>
    </lineage>
</organism>
<proteinExistence type="predicted"/>
<reference evidence="1" key="1">
    <citation type="submission" date="2020-08" db="EMBL/GenBank/DDBJ databases">
        <title>Multicomponent nature underlies the extraordinary mechanical properties of spider dragline silk.</title>
        <authorList>
            <person name="Kono N."/>
            <person name="Nakamura H."/>
            <person name="Mori M."/>
            <person name="Yoshida Y."/>
            <person name="Ohtoshi R."/>
            <person name="Malay A.D."/>
            <person name="Moran D.A.P."/>
            <person name="Tomita M."/>
            <person name="Numata K."/>
            <person name="Arakawa K."/>
        </authorList>
    </citation>
    <scope>NUCLEOTIDE SEQUENCE</scope>
</reference>
<evidence type="ECO:0000313" key="2">
    <source>
        <dbReference type="Proteomes" id="UP000886998"/>
    </source>
</evidence>
<keyword evidence="2" id="KW-1185">Reference proteome</keyword>
<dbReference type="Proteomes" id="UP000886998">
    <property type="component" value="Unassembled WGS sequence"/>
</dbReference>
<evidence type="ECO:0000313" key="1">
    <source>
        <dbReference type="EMBL" id="GFS31672.1"/>
    </source>
</evidence>
<dbReference type="AlphaFoldDB" id="A0A8X6I5H3"/>
<accession>A0A8X6I5H3</accession>
<protein>
    <submittedName>
        <fullName evidence="1">Uncharacterized protein</fullName>
    </submittedName>
</protein>
<sequence length="102" mass="11689">MESRYFSSKDRRMVKRIPRDSEWFRVKKKSAEKLKTDALFLSTRFEKSGSSNSSGLYRDCRMRSAIRGGGPVELHRTAQVGPLPAQQRITTPNSQKVDTKIL</sequence>
<gene>
    <name evidence="1" type="ORF">TNIN_449681</name>
</gene>